<dbReference type="GO" id="GO:0006744">
    <property type="term" value="P:ubiquinone biosynthetic process"/>
    <property type="evidence" value="ECO:0007669"/>
    <property type="project" value="TreeGrafter"/>
</dbReference>
<keyword evidence="7" id="KW-1185">Reference proteome</keyword>
<dbReference type="PANTHER" id="PTHR43851:SF3">
    <property type="entry name" value="COENZYME Q8"/>
    <property type="match status" value="1"/>
</dbReference>
<sequence>MQAKSKAVPSGRLSRIAHLGSLVTRVAGGVVAEGVRQYSHGHRPSPKDLLLTPANVKRVADKLAHLRGAAMKVGQLLSMDAGDLLPAELTELLSQLRSSATPMPMLQLADVLEQSFGNDWQSSFQQFNFTPIAAASIGQVHRAVQHDGRVIALKIQYPGVAKSIDSDVDNVVSLLKLSRLLPAGLDLTELIAEAKVQLHAEADYQQEASHLRYYREALSDNKRIRVPQYMPELSTEHVLGMSYEQGVALENVANLSLAIRQQVAETLLSLFFQELFEFRRVQTDPNFANYLYDASTSQLVLLDFGATRVYSKAISDAYQTLFKAGVRGDSFLMEEAARQIGYFSESVSDLQVESVMRLFDLALEPLKVDEYDFSSTDLARRLRDQGMALSFGQGYWHSPPVDALFLHRKLAGLYLLFARLKVKVNCQGLLRPWLTHD</sequence>
<gene>
    <name evidence="6" type="ORF">DN062_13280</name>
</gene>
<evidence type="ECO:0000313" key="6">
    <source>
        <dbReference type="EMBL" id="RAU17389.1"/>
    </source>
</evidence>
<accession>A0A364NJU4</accession>
<dbReference type="GO" id="GO:0016301">
    <property type="term" value="F:kinase activity"/>
    <property type="evidence" value="ECO:0007669"/>
    <property type="project" value="UniProtKB-KW"/>
</dbReference>
<feature type="domain" description="ABC1 atypical kinase-like" evidence="5">
    <location>
        <begin position="96"/>
        <end position="332"/>
    </location>
</feature>
<dbReference type="OrthoDB" id="9795390at2"/>
<reference evidence="6 7" key="1">
    <citation type="submission" date="2018-06" db="EMBL/GenBank/DDBJ databases">
        <title>Nitrincola tibetense sp. nov., isolated from Lake XuguoCo on Tibetan Plateau.</title>
        <authorList>
            <person name="Xing P."/>
        </authorList>
    </citation>
    <scope>NUCLEOTIDE SEQUENCE [LARGE SCALE GENOMIC DNA]</scope>
    <source>
        <strain evidence="7">xg18</strain>
    </source>
</reference>
<proteinExistence type="inferred from homology"/>
<evidence type="ECO:0000259" key="5">
    <source>
        <dbReference type="Pfam" id="PF03109"/>
    </source>
</evidence>
<keyword evidence="4" id="KW-0067">ATP-binding</keyword>
<name>A0A364NJU4_9GAMM</name>
<dbReference type="RefSeq" id="WP_112159793.1">
    <property type="nucleotide sequence ID" value="NZ_QKRX01000010.1"/>
</dbReference>
<protein>
    <submittedName>
        <fullName evidence="6">AarF/ABC1/UbiB kinase family protein</fullName>
    </submittedName>
</protein>
<keyword evidence="2" id="KW-0808">Transferase</keyword>
<keyword evidence="3" id="KW-0547">Nucleotide-binding</keyword>
<dbReference type="InterPro" id="IPR011009">
    <property type="entry name" value="Kinase-like_dom_sf"/>
</dbReference>
<evidence type="ECO:0000313" key="7">
    <source>
        <dbReference type="Proteomes" id="UP000250744"/>
    </source>
</evidence>
<comment type="similarity">
    <text evidence="1">Belongs to the protein kinase superfamily. ADCK protein kinase family.</text>
</comment>
<dbReference type="InterPro" id="IPR051409">
    <property type="entry name" value="Atypical_kinase_ADCK"/>
</dbReference>
<organism evidence="6 7">
    <name type="scientific">Nitrincola tibetensis</name>
    <dbReference type="NCBI Taxonomy" id="2219697"/>
    <lineage>
        <taxon>Bacteria</taxon>
        <taxon>Pseudomonadati</taxon>
        <taxon>Pseudomonadota</taxon>
        <taxon>Gammaproteobacteria</taxon>
        <taxon>Oceanospirillales</taxon>
        <taxon>Oceanospirillaceae</taxon>
        <taxon>Nitrincola</taxon>
    </lineage>
</organism>
<evidence type="ECO:0000256" key="2">
    <source>
        <dbReference type="ARBA" id="ARBA00022679"/>
    </source>
</evidence>
<evidence type="ECO:0000256" key="1">
    <source>
        <dbReference type="ARBA" id="ARBA00009670"/>
    </source>
</evidence>
<dbReference type="CDD" id="cd13970">
    <property type="entry name" value="ABC1_ADCK3"/>
    <property type="match status" value="1"/>
</dbReference>
<dbReference type="GO" id="GO:0005524">
    <property type="term" value="F:ATP binding"/>
    <property type="evidence" value="ECO:0007669"/>
    <property type="project" value="UniProtKB-KW"/>
</dbReference>
<dbReference type="SUPFAM" id="SSF56112">
    <property type="entry name" value="Protein kinase-like (PK-like)"/>
    <property type="match status" value="1"/>
</dbReference>
<dbReference type="InterPro" id="IPR004147">
    <property type="entry name" value="ABC1_dom"/>
</dbReference>
<dbReference type="EMBL" id="QKRX01000010">
    <property type="protein sequence ID" value="RAU17389.1"/>
    <property type="molecule type" value="Genomic_DNA"/>
</dbReference>
<dbReference type="InterPro" id="IPR034646">
    <property type="entry name" value="ADCK3_dom"/>
</dbReference>
<comment type="caution">
    <text evidence="6">The sequence shown here is derived from an EMBL/GenBank/DDBJ whole genome shotgun (WGS) entry which is preliminary data.</text>
</comment>
<keyword evidence="6" id="KW-0418">Kinase</keyword>
<evidence type="ECO:0000256" key="4">
    <source>
        <dbReference type="ARBA" id="ARBA00022840"/>
    </source>
</evidence>
<dbReference type="AlphaFoldDB" id="A0A364NJU4"/>
<evidence type="ECO:0000256" key="3">
    <source>
        <dbReference type="ARBA" id="ARBA00022741"/>
    </source>
</evidence>
<dbReference type="Proteomes" id="UP000250744">
    <property type="component" value="Unassembled WGS sequence"/>
</dbReference>
<dbReference type="Pfam" id="PF03109">
    <property type="entry name" value="ABC1"/>
    <property type="match status" value="1"/>
</dbReference>
<dbReference type="PANTHER" id="PTHR43851">
    <property type="match status" value="1"/>
</dbReference>